<dbReference type="Gene3D" id="1.20.58.1080">
    <property type="match status" value="1"/>
</dbReference>
<dbReference type="InterPro" id="IPR050699">
    <property type="entry name" value="RNA-DNA_Helicase"/>
</dbReference>
<dbReference type="PANTHER" id="PTHR12131">
    <property type="entry name" value="ATP-DEPENDENT RNA AND DNA HELICASE"/>
    <property type="match status" value="1"/>
</dbReference>
<keyword evidence="5 12" id="KW-0347">Helicase</keyword>
<dbReference type="GO" id="GO:0005524">
    <property type="term" value="F:ATP binding"/>
    <property type="evidence" value="ECO:0007669"/>
    <property type="project" value="UniProtKB-KW"/>
</dbReference>
<evidence type="ECO:0000256" key="3">
    <source>
        <dbReference type="ARBA" id="ARBA00022741"/>
    </source>
</evidence>
<dbReference type="InterPro" id="IPR001650">
    <property type="entry name" value="Helicase_C-like"/>
</dbReference>
<protein>
    <recommendedName>
        <fullName evidence="2">RNA helicase</fullName>
        <ecNumber evidence="2">3.6.4.13</ecNumber>
    </recommendedName>
</protein>
<keyword evidence="3" id="KW-0547">Nucleotide-binding</keyword>
<dbReference type="GO" id="GO:0000965">
    <property type="term" value="P:mitochondrial RNA 3'-end processing"/>
    <property type="evidence" value="ECO:0007669"/>
    <property type="project" value="TreeGrafter"/>
</dbReference>
<dbReference type="SMART" id="SM00490">
    <property type="entry name" value="HELICc"/>
    <property type="match status" value="1"/>
</dbReference>
<feature type="compositionally biased region" description="Basic and acidic residues" evidence="10">
    <location>
        <begin position="19"/>
        <end position="29"/>
    </location>
</feature>
<proteinExistence type="predicted"/>
<dbReference type="GeneID" id="25985184"/>
<feature type="compositionally biased region" description="Polar residues" evidence="10">
    <location>
        <begin position="1"/>
        <end position="18"/>
    </location>
</feature>
<evidence type="ECO:0000256" key="1">
    <source>
        <dbReference type="ARBA" id="ARBA00004173"/>
    </source>
</evidence>
<dbReference type="InterPro" id="IPR044774">
    <property type="entry name" value="Suv3_DEXQc"/>
</dbReference>
<name>J6EX30_TRIAS</name>
<evidence type="ECO:0000256" key="2">
    <source>
        <dbReference type="ARBA" id="ARBA00012552"/>
    </source>
</evidence>
<dbReference type="GO" id="GO:0045025">
    <property type="term" value="C:mitochondrial degradosome"/>
    <property type="evidence" value="ECO:0007669"/>
    <property type="project" value="TreeGrafter"/>
</dbReference>
<feature type="region of interest" description="Disordered" evidence="10">
    <location>
        <begin position="1"/>
        <end position="78"/>
    </location>
</feature>
<dbReference type="GO" id="GO:0016787">
    <property type="term" value="F:hydrolase activity"/>
    <property type="evidence" value="ECO:0007669"/>
    <property type="project" value="UniProtKB-KW"/>
</dbReference>
<dbReference type="Gene3D" id="1.20.272.40">
    <property type="match status" value="1"/>
</dbReference>
<dbReference type="PANTHER" id="PTHR12131:SF1">
    <property type="entry name" value="ATP-DEPENDENT RNA HELICASE SUPV3L1, MITOCHONDRIAL-RELATED"/>
    <property type="match status" value="1"/>
</dbReference>
<dbReference type="InterPro" id="IPR027417">
    <property type="entry name" value="P-loop_NTPase"/>
</dbReference>
<dbReference type="Pfam" id="PF00271">
    <property type="entry name" value="Helicase_C"/>
    <property type="match status" value="1"/>
</dbReference>
<dbReference type="Proteomes" id="UP000002748">
    <property type="component" value="Unassembled WGS sequence"/>
</dbReference>
<keyword evidence="8" id="KW-0496">Mitochondrion</keyword>
<dbReference type="Pfam" id="PF22527">
    <property type="entry name" value="DEXQc_Suv3"/>
    <property type="match status" value="1"/>
</dbReference>
<gene>
    <name evidence="12" type="ORF">A1Q1_01670</name>
</gene>
<feature type="domain" description="Helicase C-terminal" evidence="11">
    <location>
        <begin position="382"/>
        <end position="530"/>
    </location>
</feature>
<evidence type="ECO:0000256" key="8">
    <source>
        <dbReference type="ARBA" id="ARBA00023128"/>
    </source>
</evidence>
<dbReference type="AlphaFoldDB" id="J6EX30"/>
<evidence type="ECO:0000259" key="11">
    <source>
        <dbReference type="PROSITE" id="PS51194"/>
    </source>
</evidence>
<organism evidence="12 13">
    <name type="scientific">Trichosporon asahii var. asahii (strain ATCC 90039 / CBS 2479 / JCM 2466 / KCTC 7840 / NBRC 103889/ NCYC 2677 / UAMH 7654)</name>
    <name type="common">Yeast</name>
    <dbReference type="NCBI Taxonomy" id="1186058"/>
    <lineage>
        <taxon>Eukaryota</taxon>
        <taxon>Fungi</taxon>
        <taxon>Dikarya</taxon>
        <taxon>Basidiomycota</taxon>
        <taxon>Agaricomycotina</taxon>
        <taxon>Tremellomycetes</taxon>
        <taxon>Trichosporonales</taxon>
        <taxon>Trichosporonaceae</taxon>
        <taxon>Trichosporon</taxon>
    </lineage>
</organism>
<dbReference type="KEGG" id="tasa:A1Q1_01670"/>
<sequence length="772" mass="86394">MATRSFATTVPTSRGSRSTLRERDSRGRTIDFGAAPSRTGRKPWNNEKNQRGKGFARGNEYQPRKRGNAAAVAEPQAPRPEDLIKTLDDRIERWALSDRANEFLKAYGFEEGDILETLMPWADRTRRRLKDDRGDMTIKQFLQSQGWDAEALSLAFESGQWSSVFESAILRRFLTFTCENPRMENLHSRLRALLQITDISNVAQTHVAARSMNRNFHLHMGPTNSGKTYSALKALSKAKTGVYAGPLRLLAHEVWERINLGTVGGMDGEGRACNLLTGEERRLVAQDAGLMSCTVEMMPLQGFMGGEPWDVVVIDEIQMLGDSERGAAWANAVMGVAAKEIHLCGDETTEKLLHEMIAGFKGDTLTVHKYSRLTPLKIADKSLHSDMKKVQAGDCVVTFSRSNVFALKNQIERQLGTKAAVVYGALPPETRAEQARDFNEGRAQVLVASDAVGMGLNLKINRIIFETLWKWNGSRRCPFDTATTGDAPGDTGGTVTTLHEDDFALLKSLLGRTLPSVKRAVIEPPSEALTALQPLLPAKTSFESLIEHFWALAKLPPRTVLASSTSKTTIAPILEPFRNILTLSELQLLANAPLPARDEKTVRFFSTMVWQYAKEYHVDLHAAIQRTGLLNSLDVIEKLMAKLDGPPKVPPQSHERRVLIQKVPELESLHKCLVNYLWLSFRFELAFPDRELAAEMKSRTEKMLEACLEHMPVLNKKKKKDTHAELDADLEALFDEPPRKPKLEWSTPEEASRDARRKKWESVAVLDAEPKQ</sequence>
<dbReference type="InterPro" id="IPR055206">
    <property type="entry name" value="DEXQc_SUV3"/>
</dbReference>
<comment type="subcellular location">
    <subcellularLocation>
        <location evidence="1">Mitochondrion</location>
    </subcellularLocation>
</comment>
<feature type="region of interest" description="Disordered" evidence="10">
    <location>
        <begin position="730"/>
        <end position="757"/>
    </location>
</feature>
<dbReference type="PROSITE" id="PS51194">
    <property type="entry name" value="HELICASE_CTER"/>
    <property type="match status" value="1"/>
</dbReference>
<dbReference type="GO" id="GO:0003724">
    <property type="term" value="F:RNA helicase activity"/>
    <property type="evidence" value="ECO:0007669"/>
    <property type="project" value="UniProtKB-EC"/>
</dbReference>
<keyword evidence="7" id="KW-0809">Transit peptide</keyword>
<evidence type="ECO:0000256" key="6">
    <source>
        <dbReference type="ARBA" id="ARBA00022840"/>
    </source>
</evidence>
<dbReference type="SUPFAM" id="SSF52540">
    <property type="entry name" value="P-loop containing nucleoside triphosphate hydrolases"/>
    <property type="match status" value="1"/>
</dbReference>
<dbReference type="HOGENOM" id="CLU_010647_0_0_1"/>
<evidence type="ECO:0000256" key="7">
    <source>
        <dbReference type="ARBA" id="ARBA00022946"/>
    </source>
</evidence>
<dbReference type="Gene3D" id="3.40.50.300">
    <property type="entry name" value="P-loop containing nucleotide triphosphate hydrolases"/>
    <property type="match status" value="2"/>
</dbReference>
<dbReference type="OrthoDB" id="6692397at2759"/>
<dbReference type="InterPro" id="IPR022192">
    <property type="entry name" value="SUV3_C"/>
</dbReference>
<evidence type="ECO:0000313" key="13">
    <source>
        <dbReference type="Proteomes" id="UP000002748"/>
    </source>
</evidence>
<evidence type="ECO:0000313" key="12">
    <source>
        <dbReference type="EMBL" id="EJT49189.1"/>
    </source>
</evidence>
<reference evidence="12 13" key="1">
    <citation type="journal article" date="2012" name="Eukaryot. Cell">
        <title>Draft genome sequence of CBS 2479, the standard type strain of Trichosporon asahii.</title>
        <authorList>
            <person name="Yang R.Y."/>
            <person name="Li H.T."/>
            <person name="Zhu H."/>
            <person name="Zhou G.P."/>
            <person name="Wang M."/>
            <person name="Wang L."/>
        </authorList>
    </citation>
    <scope>NUCLEOTIDE SEQUENCE [LARGE SCALE GENOMIC DNA]</scope>
    <source>
        <strain evidence="13">ATCC 90039 / CBS 2479 / JCM 2466 / KCTC 7840 / NCYC 2677 / UAMH 7654</strain>
    </source>
</reference>
<keyword evidence="4" id="KW-0378">Hydrolase</keyword>
<accession>J6EX30</accession>
<dbReference type="EC" id="3.6.4.13" evidence="2"/>
<keyword evidence="6" id="KW-0067">ATP-binding</keyword>
<evidence type="ECO:0000256" key="10">
    <source>
        <dbReference type="SAM" id="MobiDB-lite"/>
    </source>
</evidence>
<dbReference type="EMBL" id="ALBS01000177">
    <property type="protein sequence ID" value="EJT49189.1"/>
    <property type="molecule type" value="Genomic_DNA"/>
</dbReference>
<dbReference type="VEuPathDB" id="FungiDB:A1Q1_01670"/>
<dbReference type="CDD" id="cd17913">
    <property type="entry name" value="DEXQc_Suv3"/>
    <property type="match status" value="1"/>
</dbReference>
<evidence type="ECO:0000256" key="4">
    <source>
        <dbReference type="ARBA" id="ARBA00022801"/>
    </source>
</evidence>
<dbReference type="RefSeq" id="XP_014180184.1">
    <property type="nucleotide sequence ID" value="XM_014324709.1"/>
</dbReference>
<comment type="catalytic activity">
    <reaction evidence="9">
        <text>ATP + H2O = ADP + phosphate + H(+)</text>
        <dbReference type="Rhea" id="RHEA:13065"/>
        <dbReference type="ChEBI" id="CHEBI:15377"/>
        <dbReference type="ChEBI" id="CHEBI:15378"/>
        <dbReference type="ChEBI" id="CHEBI:30616"/>
        <dbReference type="ChEBI" id="CHEBI:43474"/>
        <dbReference type="ChEBI" id="CHEBI:456216"/>
        <dbReference type="EC" id="3.6.4.13"/>
    </reaction>
</comment>
<evidence type="ECO:0000256" key="5">
    <source>
        <dbReference type="ARBA" id="ARBA00022806"/>
    </source>
</evidence>
<evidence type="ECO:0000256" key="9">
    <source>
        <dbReference type="ARBA" id="ARBA00047984"/>
    </source>
</evidence>
<comment type="caution">
    <text evidence="12">The sequence shown here is derived from an EMBL/GenBank/DDBJ whole genome shotgun (WGS) entry which is preliminary data.</text>
</comment>
<dbReference type="Pfam" id="PF12513">
    <property type="entry name" value="SUV3_C"/>
    <property type="match status" value="1"/>
</dbReference>